<keyword evidence="7" id="KW-1185">Reference proteome</keyword>
<gene>
    <name evidence="6" type="ORF">MGAL_10B002048</name>
</gene>
<dbReference type="GO" id="GO:0016020">
    <property type="term" value="C:membrane"/>
    <property type="evidence" value="ECO:0007669"/>
    <property type="project" value="InterPro"/>
</dbReference>
<name>A0A8B6F7M8_MYTGA</name>
<keyword evidence="4" id="KW-0342">GTP-binding</keyword>
<dbReference type="SUPFAM" id="SSF52540">
    <property type="entry name" value="P-loop containing nucleoside triphosphate hydrolases"/>
    <property type="match status" value="1"/>
</dbReference>
<dbReference type="InterPro" id="IPR027417">
    <property type="entry name" value="P-loop_NTPase"/>
</dbReference>
<dbReference type="GO" id="GO:0016787">
    <property type="term" value="F:hydrolase activity"/>
    <property type="evidence" value="ECO:0007669"/>
    <property type="project" value="UniProtKB-KW"/>
</dbReference>
<keyword evidence="2" id="KW-0547">Nucleotide-binding</keyword>
<dbReference type="Gene3D" id="3.40.50.300">
    <property type="entry name" value="P-loop containing nucleotide triphosphate hydrolases"/>
    <property type="match status" value="1"/>
</dbReference>
<dbReference type="Pfam" id="PF05049">
    <property type="entry name" value="IIGP"/>
    <property type="match status" value="1"/>
</dbReference>
<feature type="domain" description="IRG-type G" evidence="5">
    <location>
        <begin position="75"/>
        <end position="255"/>
    </location>
</feature>
<dbReference type="PANTHER" id="PTHR32341">
    <property type="entry name" value="INTERFERON-INDUCIBLE GTPASE"/>
    <property type="match status" value="1"/>
</dbReference>
<comment type="caution">
    <text evidence="6">The sequence shown here is derived from an EMBL/GenBank/DDBJ whole genome shotgun (WGS) entry which is preliminary data.</text>
</comment>
<accession>A0A8B6F7M8</accession>
<evidence type="ECO:0000259" key="5">
    <source>
        <dbReference type="PROSITE" id="PS51716"/>
    </source>
</evidence>
<proteinExistence type="inferred from homology"/>
<organism evidence="6 7">
    <name type="scientific">Mytilus galloprovincialis</name>
    <name type="common">Mediterranean mussel</name>
    <dbReference type="NCBI Taxonomy" id="29158"/>
    <lineage>
        <taxon>Eukaryota</taxon>
        <taxon>Metazoa</taxon>
        <taxon>Spiralia</taxon>
        <taxon>Lophotrochozoa</taxon>
        <taxon>Mollusca</taxon>
        <taxon>Bivalvia</taxon>
        <taxon>Autobranchia</taxon>
        <taxon>Pteriomorphia</taxon>
        <taxon>Mytilida</taxon>
        <taxon>Mytiloidea</taxon>
        <taxon>Mytilidae</taxon>
        <taxon>Mytilinae</taxon>
        <taxon>Mytilus</taxon>
    </lineage>
</organism>
<dbReference type="PROSITE" id="PS51716">
    <property type="entry name" value="G_IRG"/>
    <property type="match status" value="1"/>
</dbReference>
<dbReference type="OrthoDB" id="422720at2759"/>
<evidence type="ECO:0000256" key="2">
    <source>
        <dbReference type="ARBA" id="ARBA00022741"/>
    </source>
</evidence>
<dbReference type="InterPro" id="IPR030385">
    <property type="entry name" value="G_IRG_dom"/>
</dbReference>
<keyword evidence="3" id="KW-0378">Hydrolase</keyword>
<reference evidence="6" key="1">
    <citation type="submission" date="2018-11" db="EMBL/GenBank/DDBJ databases">
        <authorList>
            <person name="Alioto T."/>
            <person name="Alioto T."/>
        </authorList>
    </citation>
    <scope>NUCLEOTIDE SEQUENCE</scope>
</reference>
<evidence type="ECO:0000256" key="3">
    <source>
        <dbReference type="ARBA" id="ARBA00022801"/>
    </source>
</evidence>
<evidence type="ECO:0000256" key="4">
    <source>
        <dbReference type="ARBA" id="ARBA00023134"/>
    </source>
</evidence>
<evidence type="ECO:0000256" key="1">
    <source>
        <dbReference type="ARBA" id="ARBA00005429"/>
    </source>
</evidence>
<dbReference type="InterPro" id="IPR051515">
    <property type="entry name" value="IRG"/>
</dbReference>
<evidence type="ECO:0000313" key="7">
    <source>
        <dbReference type="Proteomes" id="UP000596742"/>
    </source>
</evidence>
<dbReference type="PANTHER" id="PTHR32341:SF10">
    <property type="entry name" value="INTERFERON-INDUCIBLE GTPASE 5"/>
    <property type="match status" value="1"/>
</dbReference>
<dbReference type="AlphaFoldDB" id="A0A8B6F7M8"/>
<dbReference type="GO" id="GO:0005525">
    <property type="term" value="F:GTP binding"/>
    <property type="evidence" value="ECO:0007669"/>
    <property type="project" value="UniProtKB-KW"/>
</dbReference>
<dbReference type="Proteomes" id="UP000596742">
    <property type="component" value="Unassembled WGS sequence"/>
</dbReference>
<protein>
    <recommendedName>
        <fullName evidence="5">IRG-type G domain-containing protein</fullName>
    </recommendedName>
</protein>
<dbReference type="EMBL" id="UYJE01006289">
    <property type="protein sequence ID" value="VDI44724.1"/>
    <property type="molecule type" value="Genomic_DNA"/>
</dbReference>
<evidence type="ECO:0000313" key="6">
    <source>
        <dbReference type="EMBL" id="VDI44724.1"/>
    </source>
</evidence>
<comment type="similarity">
    <text evidence="1">Belongs to the TRAFAC class dynamin-like GTPase superfamily. IRG family.</text>
</comment>
<dbReference type="InterPro" id="IPR007743">
    <property type="entry name" value="Immunity-related_GTPase-like"/>
</dbReference>
<sequence>MPRLGFAYPYGKAAIFTDEDSEEAQNSNVHVSTPVTNSSENSSSIIQDLALRLKTDGLIATRKYLLEHVDKWKRAKVKIAVAGQSTAGKSSFINFIRGVRFSDKGYAKEGYGDTTQFVEQYEHPKHKQLVYCDLPGYGTTTVTRKTFLERVNISEYDMFIIFFTSVPTTEDEWLVTKLQEGNIPFCFVKTKLDQDIENGKERNENKEFVLARIKSAISGAADNMPALKDAQIFIISNRKPSVGQMPQLITFMQEKVIKVKFEAILFSIPAFTKEIIDKKYIQMSKRIQSVSLYHAFGYLSFDYKCSKIRDEITTYFKVFELDGASATELAVKHHYSEPYILELIKNFKSKMPRIVQEIVPIYSVIQKYKVCSQYLHNLLDELKVDAYALYMHETQNIQN</sequence>